<dbReference type="InterPro" id="IPR039307">
    <property type="entry name" value="LORELEI-like"/>
</dbReference>
<dbReference type="Proteomes" id="UP000504610">
    <property type="component" value="Unplaced"/>
</dbReference>
<evidence type="ECO:0000259" key="2">
    <source>
        <dbReference type="Pfam" id="PF26578"/>
    </source>
</evidence>
<dbReference type="RefSeq" id="XP_056852774.1">
    <property type="nucleotide sequence ID" value="XM_056996794.1"/>
</dbReference>
<gene>
    <name evidence="4" type="primary">LOC130501979</name>
</gene>
<dbReference type="OrthoDB" id="1090444at2759"/>
<dbReference type="GeneID" id="130501979"/>
<keyword evidence="3" id="KW-1185">Reference proteome</keyword>
<proteinExistence type="predicted"/>
<evidence type="ECO:0000256" key="1">
    <source>
        <dbReference type="SAM" id="SignalP"/>
    </source>
</evidence>
<keyword evidence="1" id="KW-0732">Signal</keyword>
<evidence type="ECO:0000313" key="3">
    <source>
        <dbReference type="Proteomes" id="UP000504610"/>
    </source>
</evidence>
<dbReference type="AlphaFoldDB" id="A0A9W3CMS3"/>
<feature type="signal peptide" evidence="1">
    <location>
        <begin position="1"/>
        <end position="27"/>
    </location>
</feature>
<dbReference type="Pfam" id="PF26578">
    <property type="entry name" value="LLG1"/>
    <property type="match status" value="1"/>
</dbReference>
<dbReference type="InterPro" id="IPR058888">
    <property type="entry name" value="LLG1-like"/>
</dbReference>
<evidence type="ECO:0000313" key="4">
    <source>
        <dbReference type="RefSeq" id="XP_056852774.1"/>
    </source>
</evidence>
<feature type="domain" description="GPI-anchored protein LLG1-like" evidence="2">
    <location>
        <begin position="44"/>
        <end position="121"/>
    </location>
</feature>
<name>A0A9W3CMS3_RAPSA</name>
<feature type="chain" id="PRO_5040978921" evidence="1">
    <location>
        <begin position="28"/>
        <end position="127"/>
    </location>
</feature>
<accession>A0A9W3CMS3</accession>
<organism evidence="3 4">
    <name type="scientific">Raphanus sativus</name>
    <name type="common">Radish</name>
    <name type="synonym">Raphanus raphanistrum var. sativus</name>
    <dbReference type="NCBI Taxonomy" id="3726"/>
    <lineage>
        <taxon>Eukaryota</taxon>
        <taxon>Viridiplantae</taxon>
        <taxon>Streptophyta</taxon>
        <taxon>Embryophyta</taxon>
        <taxon>Tracheophyta</taxon>
        <taxon>Spermatophyta</taxon>
        <taxon>Magnoliopsida</taxon>
        <taxon>eudicotyledons</taxon>
        <taxon>Gunneridae</taxon>
        <taxon>Pentapetalae</taxon>
        <taxon>rosids</taxon>
        <taxon>malvids</taxon>
        <taxon>Brassicales</taxon>
        <taxon>Brassicaceae</taxon>
        <taxon>Brassiceae</taxon>
        <taxon>Raphanus</taxon>
    </lineage>
</organism>
<dbReference type="KEGG" id="rsz:130501979"/>
<protein>
    <submittedName>
        <fullName evidence="4">GPI-anchored protein LLG1-like</fullName>
    </submittedName>
</protein>
<reference evidence="4" key="1">
    <citation type="submission" date="2025-08" db="UniProtKB">
        <authorList>
            <consortium name="RefSeq"/>
        </authorList>
    </citation>
    <scope>IDENTIFICATION</scope>
    <source>
        <tissue evidence="4">Leaf</tissue>
    </source>
</reference>
<dbReference type="PANTHER" id="PTHR31533:SF29">
    <property type="entry name" value="GENOME ASSEMBLY, CHROMOSOME: A09"/>
    <property type="match status" value="1"/>
</dbReference>
<sequence length="127" mass="14335">MNLIKFLSSSLSLFLLLSVFISDGVYTVYSSRNLLQAGKTPCPINFKFMNYTIIINSRCKGPHFPHVECCAAFRDFACPYRNLVNDESTDCLTLMLSNIRLYGRYPVGLFSSYCLQGKQHLDCPGQA</sequence>
<dbReference type="PANTHER" id="PTHR31533">
    <property type="entry name" value="GPI-ANCHORED PROTEIN LLG1-RELATED-RELATED"/>
    <property type="match status" value="1"/>
</dbReference>